<protein>
    <submittedName>
        <fullName evidence="1">Uncharacterized protein</fullName>
    </submittedName>
</protein>
<keyword evidence="2" id="KW-1185">Reference proteome</keyword>
<dbReference type="Proteomes" id="UP001180020">
    <property type="component" value="Unassembled WGS sequence"/>
</dbReference>
<evidence type="ECO:0000313" key="1">
    <source>
        <dbReference type="EMBL" id="KAK1284601.1"/>
    </source>
</evidence>
<proteinExistence type="predicted"/>
<dbReference type="AlphaFoldDB" id="A0AAV9C741"/>
<comment type="caution">
    <text evidence="1">The sequence shown here is derived from an EMBL/GenBank/DDBJ whole genome shotgun (WGS) entry which is preliminary data.</text>
</comment>
<gene>
    <name evidence="1" type="ORF">QJS10_CPB21g00273</name>
</gene>
<organism evidence="1 2">
    <name type="scientific">Acorus calamus</name>
    <name type="common">Sweet flag</name>
    <dbReference type="NCBI Taxonomy" id="4465"/>
    <lineage>
        <taxon>Eukaryota</taxon>
        <taxon>Viridiplantae</taxon>
        <taxon>Streptophyta</taxon>
        <taxon>Embryophyta</taxon>
        <taxon>Tracheophyta</taxon>
        <taxon>Spermatophyta</taxon>
        <taxon>Magnoliopsida</taxon>
        <taxon>Liliopsida</taxon>
        <taxon>Acoraceae</taxon>
        <taxon>Acorus</taxon>
    </lineage>
</organism>
<name>A0AAV9C741_ACOCL</name>
<reference evidence="1" key="1">
    <citation type="journal article" date="2023" name="Nat. Commun.">
        <title>Diploid and tetraploid genomes of Acorus and the evolution of monocots.</title>
        <authorList>
            <person name="Ma L."/>
            <person name="Liu K.W."/>
            <person name="Li Z."/>
            <person name="Hsiao Y.Y."/>
            <person name="Qi Y."/>
            <person name="Fu T."/>
            <person name="Tang G.D."/>
            <person name="Zhang D."/>
            <person name="Sun W.H."/>
            <person name="Liu D.K."/>
            <person name="Li Y."/>
            <person name="Chen G.Z."/>
            <person name="Liu X.D."/>
            <person name="Liao X.Y."/>
            <person name="Jiang Y.T."/>
            <person name="Yu X."/>
            <person name="Hao Y."/>
            <person name="Huang J."/>
            <person name="Zhao X.W."/>
            <person name="Ke S."/>
            <person name="Chen Y.Y."/>
            <person name="Wu W.L."/>
            <person name="Hsu J.L."/>
            <person name="Lin Y.F."/>
            <person name="Huang M.D."/>
            <person name="Li C.Y."/>
            <person name="Huang L."/>
            <person name="Wang Z.W."/>
            <person name="Zhao X."/>
            <person name="Zhong W.Y."/>
            <person name="Peng D.H."/>
            <person name="Ahmad S."/>
            <person name="Lan S."/>
            <person name="Zhang J.S."/>
            <person name="Tsai W.C."/>
            <person name="Van de Peer Y."/>
            <person name="Liu Z.J."/>
        </authorList>
    </citation>
    <scope>NUCLEOTIDE SEQUENCE</scope>
    <source>
        <strain evidence="1">CP</strain>
    </source>
</reference>
<reference evidence="1" key="2">
    <citation type="submission" date="2023-06" db="EMBL/GenBank/DDBJ databases">
        <authorList>
            <person name="Ma L."/>
            <person name="Liu K.-W."/>
            <person name="Li Z."/>
            <person name="Hsiao Y.-Y."/>
            <person name="Qi Y."/>
            <person name="Fu T."/>
            <person name="Tang G."/>
            <person name="Zhang D."/>
            <person name="Sun W.-H."/>
            <person name="Liu D.-K."/>
            <person name="Li Y."/>
            <person name="Chen G.-Z."/>
            <person name="Liu X.-D."/>
            <person name="Liao X.-Y."/>
            <person name="Jiang Y.-T."/>
            <person name="Yu X."/>
            <person name="Hao Y."/>
            <person name="Huang J."/>
            <person name="Zhao X.-W."/>
            <person name="Ke S."/>
            <person name="Chen Y.-Y."/>
            <person name="Wu W.-L."/>
            <person name="Hsu J.-L."/>
            <person name="Lin Y.-F."/>
            <person name="Huang M.-D."/>
            <person name="Li C.-Y."/>
            <person name="Huang L."/>
            <person name="Wang Z.-W."/>
            <person name="Zhao X."/>
            <person name="Zhong W.-Y."/>
            <person name="Peng D.-H."/>
            <person name="Ahmad S."/>
            <person name="Lan S."/>
            <person name="Zhang J.-S."/>
            <person name="Tsai W.-C."/>
            <person name="Van De Peer Y."/>
            <person name="Liu Z.-J."/>
        </authorList>
    </citation>
    <scope>NUCLEOTIDE SEQUENCE</scope>
    <source>
        <strain evidence="1">CP</strain>
        <tissue evidence="1">Leaves</tissue>
    </source>
</reference>
<evidence type="ECO:0000313" key="2">
    <source>
        <dbReference type="Proteomes" id="UP001180020"/>
    </source>
</evidence>
<accession>A0AAV9C741</accession>
<dbReference type="EMBL" id="JAUJYO010000021">
    <property type="protein sequence ID" value="KAK1284601.1"/>
    <property type="molecule type" value="Genomic_DNA"/>
</dbReference>
<sequence length="114" mass="12115">MVAVVAADMVAVVAVVVTDKAEVVEDMDKAEVVKDMDKAVVAVVVTDKAVVVEDMDKAQVLAVAEVEVVMGLVMGPDLAVVMEQVVQGVLAVVAKEFTRSLDFLCQRHELGSLF</sequence>